<dbReference type="EMBL" id="UOFU01000213">
    <property type="protein sequence ID" value="VAX01010.1"/>
    <property type="molecule type" value="Genomic_DNA"/>
</dbReference>
<name>A0A3B1AS06_9ZZZZ</name>
<protein>
    <recommendedName>
        <fullName evidence="2">SoxXA-binding protein</fullName>
    </recommendedName>
</protein>
<accession>A0A3B1AS06</accession>
<proteinExistence type="predicted"/>
<organism evidence="1">
    <name type="scientific">hydrothermal vent metagenome</name>
    <dbReference type="NCBI Taxonomy" id="652676"/>
    <lineage>
        <taxon>unclassified sequences</taxon>
        <taxon>metagenomes</taxon>
        <taxon>ecological metagenomes</taxon>
    </lineage>
</organism>
<dbReference type="AlphaFoldDB" id="A0A3B1AS06"/>
<sequence>MKKLAMTITGALLIALSGCASQGKAEDVNAAAASAAIEAAEAAVNKARSVDGEWRDARKKYLKKAKTAAHKADFETAIKLANIARFQGERGYEQAIEQKSAGPWLF</sequence>
<gene>
    <name evidence="1" type="ORF">MNBD_GAMMA20-1542</name>
</gene>
<dbReference type="PROSITE" id="PS51257">
    <property type="entry name" value="PROKAR_LIPOPROTEIN"/>
    <property type="match status" value="1"/>
</dbReference>
<evidence type="ECO:0008006" key="2">
    <source>
        <dbReference type="Google" id="ProtNLM"/>
    </source>
</evidence>
<reference evidence="1" key="1">
    <citation type="submission" date="2018-06" db="EMBL/GenBank/DDBJ databases">
        <authorList>
            <person name="Zhirakovskaya E."/>
        </authorList>
    </citation>
    <scope>NUCLEOTIDE SEQUENCE</scope>
</reference>
<evidence type="ECO:0000313" key="1">
    <source>
        <dbReference type="EMBL" id="VAX01010.1"/>
    </source>
</evidence>